<reference evidence="3 4" key="1">
    <citation type="submission" date="2014-12" db="EMBL/GenBank/DDBJ databases">
        <title>Genome assembly of Enhygromyxa salina DSM 15201.</title>
        <authorList>
            <person name="Sharma G."/>
            <person name="Subramanian S."/>
        </authorList>
    </citation>
    <scope>NUCLEOTIDE SEQUENCE [LARGE SCALE GENOMIC DNA]</scope>
    <source>
        <strain evidence="3 4">DSM 15201</strain>
    </source>
</reference>
<dbReference type="Proteomes" id="UP000031599">
    <property type="component" value="Unassembled WGS sequence"/>
</dbReference>
<feature type="coiled-coil region" evidence="1">
    <location>
        <begin position="122"/>
        <end position="205"/>
    </location>
</feature>
<gene>
    <name evidence="3" type="ORF">DB30_06500</name>
</gene>
<dbReference type="RefSeq" id="WP_052553259.1">
    <property type="nucleotide sequence ID" value="NZ_JMCC02000069.1"/>
</dbReference>
<sequence>MSAGARVVLALGLALGLALVACKAPLQPATAPASDEPTLEQLYTAGRHGEVVLLATSIIDGHPERREAVAHARFFRALSWLAQGPRIERARGELELRTLELDHADSVWGKIAAAHASKILRADALQEALLELTLELRELERQTSDLEHALAEAEASVEQRDAKLATLEREREQLRAQLDAAQAAAKLAAGRILALEEELAALKQVDMQREP</sequence>
<evidence type="ECO:0000313" key="4">
    <source>
        <dbReference type="Proteomes" id="UP000031599"/>
    </source>
</evidence>
<evidence type="ECO:0008006" key="5">
    <source>
        <dbReference type="Google" id="ProtNLM"/>
    </source>
</evidence>
<keyword evidence="2" id="KW-0732">Signal</keyword>
<organism evidence="3 4">
    <name type="scientific">Enhygromyxa salina</name>
    <dbReference type="NCBI Taxonomy" id="215803"/>
    <lineage>
        <taxon>Bacteria</taxon>
        <taxon>Pseudomonadati</taxon>
        <taxon>Myxococcota</taxon>
        <taxon>Polyangia</taxon>
        <taxon>Nannocystales</taxon>
        <taxon>Nannocystaceae</taxon>
        <taxon>Enhygromyxa</taxon>
    </lineage>
</organism>
<protein>
    <recommendedName>
        <fullName evidence="5">Chromosome partition protein Smc</fullName>
    </recommendedName>
</protein>
<comment type="caution">
    <text evidence="3">The sequence shown here is derived from an EMBL/GenBank/DDBJ whole genome shotgun (WGS) entry which is preliminary data.</text>
</comment>
<proteinExistence type="predicted"/>
<evidence type="ECO:0000256" key="1">
    <source>
        <dbReference type="SAM" id="Coils"/>
    </source>
</evidence>
<evidence type="ECO:0000313" key="3">
    <source>
        <dbReference type="EMBL" id="KIG14621.1"/>
    </source>
</evidence>
<keyword evidence="1" id="KW-0175">Coiled coil</keyword>
<name>A0A0C2CTX3_9BACT</name>
<feature type="chain" id="PRO_5002163866" description="Chromosome partition protein Smc" evidence="2">
    <location>
        <begin position="24"/>
        <end position="211"/>
    </location>
</feature>
<dbReference type="PROSITE" id="PS51257">
    <property type="entry name" value="PROKAR_LIPOPROTEIN"/>
    <property type="match status" value="1"/>
</dbReference>
<accession>A0A0C2CTX3</accession>
<dbReference type="AlphaFoldDB" id="A0A0C2CTX3"/>
<feature type="signal peptide" evidence="2">
    <location>
        <begin position="1"/>
        <end position="23"/>
    </location>
</feature>
<evidence type="ECO:0000256" key="2">
    <source>
        <dbReference type="SAM" id="SignalP"/>
    </source>
</evidence>
<dbReference type="EMBL" id="JMCC02000069">
    <property type="protein sequence ID" value="KIG14621.1"/>
    <property type="molecule type" value="Genomic_DNA"/>
</dbReference>